<comment type="caution">
    <text evidence="1">The sequence shown here is derived from an EMBL/GenBank/DDBJ whole genome shotgun (WGS) entry which is preliminary data.</text>
</comment>
<reference evidence="1 2" key="1">
    <citation type="submission" date="2020-08" db="EMBL/GenBank/DDBJ databases">
        <title>Genomic Encyclopedia of Type Strains, Phase IV (KMG-IV): sequencing the most valuable type-strain genomes for metagenomic binning, comparative biology and taxonomic classification.</title>
        <authorList>
            <person name="Goeker M."/>
        </authorList>
    </citation>
    <scope>NUCLEOTIDE SEQUENCE [LARGE SCALE GENOMIC DNA]</scope>
    <source>
        <strain evidence="1 2">DSM 103733</strain>
    </source>
</reference>
<dbReference type="OrthoDB" id="598340at2"/>
<dbReference type="RefSeq" id="WP_050060084.1">
    <property type="nucleotide sequence ID" value="NZ_JACHEK010000005.1"/>
</dbReference>
<dbReference type="Proteomes" id="UP000538666">
    <property type="component" value="Unassembled WGS sequence"/>
</dbReference>
<protein>
    <submittedName>
        <fullName evidence="1">Uncharacterized protein</fullName>
    </submittedName>
</protein>
<dbReference type="AlphaFoldDB" id="A0A841K3Y3"/>
<organism evidence="1 2">
    <name type="scientific">Silvibacterium bohemicum</name>
    <dbReference type="NCBI Taxonomy" id="1577686"/>
    <lineage>
        <taxon>Bacteria</taxon>
        <taxon>Pseudomonadati</taxon>
        <taxon>Acidobacteriota</taxon>
        <taxon>Terriglobia</taxon>
        <taxon>Terriglobales</taxon>
        <taxon>Acidobacteriaceae</taxon>
        <taxon>Silvibacterium</taxon>
    </lineage>
</organism>
<gene>
    <name evidence="1" type="ORF">HNQ77_002920</name>
</gene>
<name>A0A841K3Y3_9BACT</name>
<keyword evidence="2" id="KW-1185">Reference proteome</keyword>
<proteinExistence type="predicted"/>
<evidence type="ECO:0000313" key="2">
    <source>
        <dbReference type="Proteomes" id="UP000538666"/>
    </source>
</evidence>
<dbReference type="EMBL" id="JACHEK010000005">
    <property type="protein sequence ID" value="MBB6144964.1"/>
    <property type="molecule type" value="Genomic_DNA"/>
</dbReference>
<accession>A0A841K3Y3</accession>
<sequence>MKNITFSADEHLIEQARAKARSQRTTLNEAFREWLVQFTSTPSSAKEIGALMKRLKYVEAGRHFSRDELNER</sequence>
<evidence type="ECO:0000313" key="1">
    <source>
        <dbReference type="EMBL" id="MBB6144964.1"/>
    </source>
</evidence>